<name>A0A919V5V8_9ACTN</name>
<dbReference type="RefSeq" id="WP_204022611.1">
    <property type="nucleotide sequence ID" value="NZ_BOOW01000009.1"/>
</dbReference>
<dbReference type="EMBL" id="BOOW01000009">
    <property type="protein sequence ID" value="GII91306.1"/>
    <property type="molecule type" value="Genomic_DNA"/>
</dbReference>
<evidence type="ECO:0000313" key="11">
    <source>
        <dbReference type="EMBL" id="GII91306.1"/>
    </source>
</evidence>
<reference evidence="11" key="1">
    <citation type="submission" date="2021-01" db="EMBL/GenBank/DDBJ databases">
        <title>Whole genome shotgun sequence of Sinosporangium siamense NBRC 109515.</title>
        <authorList>
            <person name="Komaki H."/>
            <person name="Tamura T."/>
        </authorList>
    </citation>
    <scope>NUCLEOTIDE SEQUENCE</scope>
    <source>
        <strain evidence="11">NBRC 109515</strain>
    </source>
</reference>
<gene>
    <name evidence="11" type="ORF">Ssi02_15370</name>
</gene>
<feature type="domain" description="Peptidase M43 pregnancy-associated plasma-A" evidence="10">
    <location>
        <begin position="219"/>
        <end position="300"/>
    </location>
</feature>
<accession>A0A919V5V8</accession>
<evidence type="ECO:0000256" key="1">
    <source>
        <dbReference type="ARBA" id="ARBA00008721"/>
    </source>
</evidence>
<proteinExistence type="inferred from homology"/>
<protein>
    <submittedName>
        <fullName evidence="11">Zinc metalloprotease</fullName>
    </submittedName>
</protein>
<evidence type="ECO:0000256" key="8">
    <source>
        <dbReference type="ARBA" id="ARBA00023157"/>
    </source>
</evidence>
<evidence type="ECO:0000256" key="5">
    <source>
        <dbReference type="ARBA" id="ARBA00022801"/>
    </source>
</evidence>
<comment type="similarity">
    <text evidence="1">Belongs to the peptidase M43B family.</text>
</comment>
<dbReference type="GO" id="GO:0008237">
    <property type="term" value="F:metallopeptidase activity"/>
    <property type="evidence" value="ECO:0007669"/>
    <property type="project" value="UniProtKB-KW"/>
</dbReference>
<keyword evidence="8" id="KW-1015">Disulfide bond</keyword>
<keyword evidence="12" id="KW-1185">Reference proteome</keyword>
<dbReference type="Proteomes" id="UP000606172">
    <property type="component" value="Unassembled WGS sequence"/>
</dbReference>
<evidence type="ECO:0000256" key="3">
    <source>
        <dbReference type="ARBA" id="ARBA00022723"/>
    </source>
</evidence>
<dbReference type="CDD" id="cd04275">
    <property type="entry name" value="ZnMc_pappalysin_like"/>
    <property type="match status" value="1"/>
</dbReference>
<organism evidence="11 12">
    <name type="scientific">Sinosporangium siamense</name>
    <dbReference type="NCBI Taxonomy" id="1367973"/>
    <lineage>
        <taxon>Bacteria</taxon>
        <taxon>Bacillati</taxon>
        <taxon>Actinomycetota</taxon>
        <taxon>Actinomycetes</taxon>
        <taxon>Streptosporangiales</taxon>
        <taxon>Streptosporangiaceae</taxon>
        <taxon>Sinosporangium</taxon>
    </lineage>
</organism>
<keyword evidence="3" id="KW-0479">Metal-binding</keyword>
<dbReference type="PANTHER" id="PTHR47466:SF1">
    <property type="entry name" value="METALLOPROTEASE MEP1 (AFU_ORTHOLOGUE AFUA_1G07730)-RELATED"/>
    <property type="match status" value="1"/>
</dbReference>
<dbReference type="AlphaFoldDB" id="A0A919V5V8"/>
<dbReference type="InterPro" id="IPR008754">
    <property type="entry name" value="Peptidase_M43"/>
</dbReference>
<keyword evidence="7 11" id="KW-0482">Metalloprotease</keyword>
<evidence type="ECO:0000256" key="9">
    <source>
        <dbReference type="SAM" id="MobiDB-lite"/>
    </source>
</evidence>
<dbReference type="InterPro" id="IPR024079">
    <property type="entry name" value="MetalloPept_cat_dom_sf"/>
</dbReference>
<keyword evidence="2" id="KW-0645">Protease</keyword>
<feature type="compositionally biased region" description="Basic residues" evidence="9">
    <location>
        <begin position="45"/>
        <end position="54"/>
    </location>
</feature>
<comment type="caution">
    <text evidence="11">The sequence shown here is derived from an EMBL/GenBank/DDBJ whole genome shotgun (WGS) entry which is preliminary data.</text>
</comment>
<evidence type="ECO:0000256" key="4">
    <source>
        <dbReference type="ARBA" id="ARBA00022729"/>
    </source>
</evidence>
<keyword evidence="4" id="KW-0732">Signal</keyword>
<evidence type="ECO:0000256" key="6">
    <source>
        <dbReference type="ARBA" id="ARBA00022833"/>
    </source>
</evidence>
<dbReference type="GO" id="GO:0006508">
    <property type="term" value="P:proteolysis"/>
    <property type="evidence" value="ECO:0007669"/>
    <property type="project" value="UniProtKB-KW"/>
</dbReference>
<dbReference type="Pfam" id="PF05572">
    <property type="entry name" value="Peptidase_M43"/>
    <property type="match status" value="1"/>
</dbReference>
<evidence type="ECO:0000313" key="12">
    <source>
        <dbReference type="Proteomes" id="UP000606172"/>
    </source>
</evidence>
<keyword evidence="6" id="KW-0862">Zinc</keyword>
<sequence>MTRRAIAVASACLLAFGPPGVRPERAHAHAGVCPSPDQQLEVRHKPGAHRRPGPRGREPHAPSARQVARMLADLERRLSALRTPVPAVITVPVWVHVLSDGAKRASDLAVRRQIETLNEAYSGKFGGVDTGVRFRLVGVTVTVNAEWFRDPLVHEVQMKRGLRKGGVSMLNLYLAQLSELVLGYSTYPYWFAGNPRADGVVIDWRSLPDGALRDFNRGYTGVHEIGHWLGLLHTFENGCEAPGDAVDDTPAQARATQGCPESADSCPGGGPDPIHNYMDYSVDACMREFTAGQGQRMRQMWAAYRTEKRDITLNG</sequence>
<dbReference type="GO" id="GO:0046872">
    <property type="term" value="F:metal ion binding"/>
    <property type="evidence" value="ECO:0007669"/>
    <property type="project" value="UniProtKB-KW"/>
</dbReference>
<dbReference type="Gene3D" id="3.40.390.10">
    <property type="entry name" value="Collagenase (Catalytic Domain)"/>
    <property type="match status" value="1"/>
</dbReference>
<dbReference type="SUPFAM" id="SSF55486">
    <property type="entry name" value="Metalloproteases ('zincins'), catalytic domain"/>
    <property type="match status" value="1"/>
</dbReference>
<evidence type="ECO:0000256" key="7">
    <source>
        <dbReference type="ARBA" id="ARBA00023049"/>
    </source>
</evidence>
<dbReference type="PANTHER" id="PTHR47466">
    <property type="match status" value="1"/>
</dbReference>
<evidence type="ECO:0000256" key="2">
    <source>
        <dbReference type="ARBA" id="ARBA00022670"/>
    </source>
</evidence>
<feature type="region of interest" description="Disordered" evidence="9">
    <location>
        <begin position="27"/>
        <end position="64"/>
    </location>
</feature>
<evidence type="ECO:0000259" key="10">
    <source>
        <dbReference type="Pfam" id="PF05572"/>
    </source>
</evidence>
<keyword evidence="5" id="KW-0378">Hydrolase</keyword>